<feature type="region of interest" description="Disordered" evidence="6">
    <location>
        <begin position="1"/>
        <end position="21"/>
    </location>
</feature>
<evidence type="ECO:0000256" key="2">
    <source>
        <dbReference type="ARBA" id="ARBA00022448"/>
    </source>
</evidence>
<dbReference type="AlphaFoldDB" id="A0A510NUS7"/>
<evidence type="ECO:0000256" key="7">
    <source>
        <dbReference type="SAM" id="Phobius"/>
    </source>
</evidence>
<evidence type="ECO:0000313" key="9">
    <source>
        <dbReference type="Proteomes" id="UP000053095"/>
    </source>
</evidence>
<gene>
    <name evidence="8" type="ORF">TCE0_018f04723</name>
</gene>
<keyword evidence="3 7" id="KW-0812">Transmembrane</keyword>
<dbReference type="SUPFAM" id="SSF103473">
    <property type="entry name" value="MFS general substrate transporter"/>
    <property type="match status" value="2"/>
</dbReference>
<dbReference type="Proteomes" id="UP000053095">
    <property type="component" value="Unassembled WGS sequence"/>
</dbReference>
<reference evidence="9" key="1">
    <citation type="journal article" date="2015" name="Genome Announc.">
        <title>Draft genome sequence of Talaromyces cellulolyticus strain Y-94, a source of lignocellulosic biomass-degrading enzymes.</title>
        <authorList>
            <person name="Fujii T."/>
            <person name="Koike H."/>
            <person name="Sawayama S."/>
            <person name="Yano S."/>
            <person name="Inoue H."/>
        </authorList>
    </citation>
    <scope>NUCLEOTIDE SEQUENCE [LARGE SCALE GENOMIC DNA]</scope>
    <source>
        <strain evidence="9">Y-94</strain>
    </source>
</reference>
<accession>A0A510NUS7</accession>
<feature type="transmembrane region" description="Helical" evidence="7">
    <location>
        <begin position="361"/>
        <end position="382"/>
    </location>
</feature>
<feature type="region of interest" description="Disordered" evidence="6">
    <location>
        <begin position="530"/>
        <end position="552"/>
    </location>
</feature>
<dbReference type="GO" id="GO:0008506">
    <property type="term" value="F:sucrose:proton symporter activity"/>
    <property type="evidence" value="ECO:0007669"/>
    <property type="project" value="TreeGrafter"/>
</dbReference>
<comment type="subcellular location">
    <subcellularLocation>
        <location evidence="1">Membrane</location>
        <topology evidence="1">Multi-pass membrane protein</topology>
    </subcellularLocation>
</comment>
<feature type="compositionally biased region" description="Basic and acidic residues" evidence="6">
    <location>
        <begin position="1"/>
        <end position="10"/>
    </location>
</feature>
<dbReference type="InterPro" id="IPR036259">
    <property type="entry name" value="MFS_trans_sf"/>
</dbReference>
<organism evidence="8 9">
    <name type="scientific">Talaromyces pinophilus</name>
    <name type="common">Penicillium pinophilum</name>
    <dbReference type="NCBI Taxonomy" id="128442"/>
    <lineage>
        <taxon>Eukaryota</taxon>
        <taxon>Fungi</taxon>
        <taxon>Dikarya</taxon>
        <taxon>Ascomycota</taxon>
        <taxon>Pezizomycotina</taxon>
        <taxon>Eurotiomycetes</taxon>
        <taxon>Eurotiomycetidae</taxon>
        <taxon>Eurotiales</taxon>
        <taxon>Trichocomaceae</taxon>
        <taxon>Talaromyces</taxon>
        <taxon>Talaromyces sect. Talaromyces</taxon>
    </lineage>
</organism>
<keyword evidence="5 7" id="KW-0472">Membrane</keyword>
<evidence type="ECO:0000256" key="5">
    <source>
        <dbReference type="ARBA" id="ARBA00023136"/>
    </source>
</evidence>
<dbReference type="InterPro" id="IPR011701">
    <property type="entry name" value="MFS"/>
</dbReference>
<feature type="transmembrane region" description="Helical" evidence="7">
    <location>
        <begin position="580"/>
        <end position="600"/>
    </location>
</feature>
<evidence type="ECO:0008006" key="10">
    <source>
        <dbReference type="Google" id="ProtNLM"/>
    </source>
</evidence>
<evidence type="ECO:0000256" key="1">
    <source>
        <dbReference type="ARBA" id="ARBA00004141"/>
    </source>
</evidence>
<dbReference type="GO" id="GO:0005886">
    <property type="term" value="C:plasma membrane"/>
    <property type="evidence" value="ECO:0007669"/>
    <property type="project" value="TreeGrafter"/>
</dbReference>
<dbReference type="PANTHER" id="PTHR19432:SF35">
    <property type="entry name" value="SOLUTE CARRIER FAMILY 45 MEMBER 3 ISOFORM X1"/>
    <property type="match status" value="1"/>
</dbReference>
<dbReference type="Gene3D" id="1.20.1250.20">
    <property type="entry name" value="MFS general substrate transporter like domains"/>
    <property type="match status" value="1"/>
</dbReference>
<name>A0A510NUS7_TALPI</name>
<feature type="transmembrane region" description="Helical" evidence="7">
    <location>
        <begin position="56"/>
        <end position="74"/>
    </location>
</feature>
<keyword evidence="9" id="KW-1185">Reference proteome</keyword>
<protein>
    <recommendedName>
        <fullName evidence="10">Sucrose transporter</fullName>
    </recommendedName>
</protein>
<feature type="transmembrane region" description="Helical" evidence="7">
    <location>
        <begin position="460"/>
        <end position="478"/>
    </location>
</feature>
<dbReference type="EMBL" id="DF933814">
    <property type="protein sequence ID" value="GAM35980.1"/>
    <property type="molecule type" value="Genomic_DNA"/>
</dbReference>
<feature type="transmembrane region" description="Helical" evidence="7">
    <location>
        <begin position="612"/>
        <end position="630"/>
    </location>
</feature>
<feature type="transmembrane region" description="Helical" evidence="7">
    <location>
        <begin position="245"/>
        <end position="267"/>
    </location>
</feature>
<feature type="transmembrane region" description="Helical" evidence="7">
    <location>
        <begin position="94"/>
        <end position="117"/>
    </location>
</feature>
<feature type="transmembrane region" description="Helical" evidence="7">
    <location>
        <begin position="311"/>
        <end position="333"/>
    </location>
</feature>
<evidence type="ECO:0000256" key="6">
    <source>
        <dbReference type="SAM" id="MobiDB-lite"/>
    </source>
</evidence>
<evidence type="ECO:0000256" key="4">
    <source>
        <dbReference type="ARBA" id="ARBA00022989"/>
    </source>
</evidence>
<feature type="transmembrane region" description="Helical" evidence="7">
    <location>
        <begin position="484"/>
        <end position="508"/>
    </location>
</feature>
<proteinExistence type="predicted"/>
<sequence length="641" mass="70383">MPDSDHHSDADENSPLVMSPVKPSVEFERQAALAETDADALAQARRNELAEQESKSTWYLVLLTLSIGGLQVVWSVELSNGSPFLLSLGMSKALLAIVWVAGPLTGAVAQPYIGILSDNCRIPWGKRKPFMIGGGLATIFCLMILAWVREIVAGVLGIFGADAQSNGVKVTTQVFATIMMFCLDFGINTVQAGIRAFIVDCAPAHQQEPANAWASRQTGAGNIIGYILGYMDLPKAFPIFGNTQFKVLCLIASFSLGITLLISCLTIKERDPRLDGPPPPGGMGLISFFKGVWKSIRNLPPQTGKVCEVQLAAWIAWFPFLYYSTTYIGQLYVNPIFEKHRDLTDDEINQAWEDATRIGSFALLVNAIVSFTANIVLPLLIVPSYKRIQVPAANADFMPLAQDMDSAEVEIRRSISELTSEPLLAREGRSIESDEVDDDWKKRFDFMKKIQIPGLTLRRTWLLSLALLSLCMFSTFFIKTTQVATFVIGFVGISWAVTLWAPFALISAEVAQRDAERRLNRLQAELEAVSGTNHNSETARNHEEDEDDEEQDIEATATIPKTDNDSSTDQAGIVLGLHNVAISLPQIFSTMISSLIFKALQKPRGEPWDDSVGWVMRFGGCAALVAAVLARRLEEKGSSSK</sequence>
<keyword evidence="4 7" id="KW-1133">Transmembrane helix</keyword>
<keyword evidence="2" id="KW-0813">Transport</keyword>
<dbReference type="Pfam" id="PF07690">
    <property type="entry name" value="MFS_1"/>
    <property type="match status" value="1"/>
</dbReference>
<feature type="transmembrane region" description="Helical" evidence="7">
    <location>
        <begin position="129"/>
        <end position="148"/>
    </location>
</feature>
<evidence type="ECO:0000313" key="8">
    <source>
        <dbReference type="EMBL" id="GAM35980.1"/>
    </source>
</evidence>
<evidence type="ECO:0000256" key="3">
    <source>
        <dbReference type="ARBA" id="ARBA00022692"/>
    </source>
</evidence>
<dbReference type="PANTHER" id="PTHR19432">
    <property type="entry name" value="SUGAR TRANSPORTER"/>
    <property type="match status" value="1"/>
</dbReference>